<dbReference type="GO" id="GO:0032259">
    <property type="term" value="P:methylation"/>
    <property type="evidence" value="ECO:0007669"/>
    <property type="project" value="UniProtKB-KW"/>
</dbReference>
<dbReference type="PANTHER" id="PTHR43861">
    <property type="entry name" value="TRANS-ACONITATE 2-METHYLTRANSFERASE-RELATED"/>
    <property type="match status" value="1"/>
</dbReference>
<accession>A0A385PZ11</accession>
<dbReference type="Gene3D" id="6.20.50.110">
    <property type="entry name" value="Methyltransferase, zinc-binding domain"/>
    <property type="match status" value="1"/>
</dbReference>
<dbReference type="GO" id="GO:0008168">
    <property type="term" value="F:methyltransferase activity"/>
    <property type="evidence" value="ECO:0007669"/>
    <property type="project" value="UniProtKB-KW"/>
</dbReference>
<dbReference type="Proteomes" id="UP000265562">
    <property type="component" value="Chromosome"/>
</dbReference>
<organism evidence="1 2">
    <name type="scientific">Lachnoanaerobaculum umeaense</name>
    <dbReference type="NCBI Taxonomy" id="617123"/>
    <lineage>
        <taxon>Bacteria</taxon>
        <taxon>Bacillati</taxon>
        <taxon>Bacillota</taxon>
        <taxon>Clostridia</taxon>
        <taxon>Lachnospirales</taxon>
        <taxon>Lachnospiraceae</taxon>
        <taxon>Lachnoanaerobaculum</taxon>
    </lineage>
</organism>
<dbReference type="Gene3D" id="3.40.50.720">
    <property type="entry name" value="NAD(P)-binding Rossmann-like Domain"/>
    <property type="match status" value="1"/>
</dbReference>
<dbReference type="Gene3D" id="3.40.50.150">
    <property type="entry name" value="Vaccinia Virus protein VP39"/>
    <property type="match status" value="1"/>
</dbReference>
<dbReference type="InterPro" id="IPR038576">
    <property type="entry name" value="Methyltransf_Zn-bd_dom_put_sf"/>
</dbReference>
<dbReference type="Pfam" id="PF13489">
    <property type="entry name" value="Methyltransf_23"/>
    <property type="match status" value="1"/>
</dbReference>
<dbReference type="InterPro" id="IPR013691">
    <property type="entry name" value="MeTrfase_14"/>
</dbReference>
<dbReference type="CDD" id="cd02440">
    <property type="entry name" value="AdoMet_MTases"/>
    <property type="match status" value="1"/>
</dbReference>
<sequence>MKKCISCNGSLHELMKIENMPASAQDIPTKEELEKDCGIEVSLCVCEDCNLVQLKNDAVYYYRDVIRAGGYSTTMEELRKSQYRHFIEFASLEGKKIIEVGCGRGEFLGMLSGFPVEGYGTEHKKDLVEIAKEAGLRVDEDFPESEDHIFKNGPFDAFMSFNFLEHQPHPRTYLKAIYNNLCDEGYGLITVPSFEYIIEQNSFYEIIPDHIAYYSFESLTHLLNICGFEVLEKEMVNRDTISMIVKKRKLPDIRGIISKKKDIATEVVETVKNYAKVGKIAIWGASHQGFTLCATTGIADYVDCIIDSAPFKQGKFAPASHIPIISPDKARQRKLEAIIIVAPGYTNEIANIIRTSFDEGVDIYTLMTDRLLKI</sequence>
<evidence type="ECO:0000313" key="2">
    <source>
        <dbReference type="Proteomes" id="UP000265562"/>
    </source>
</evidence>
<gene>
    <name evidence="1" type="ORF">D4A81_00455</name>
</gene>
<proteinExistence type="predicted"/>
<dbReference type="OrthoDB" id="9815644at2"/>
<reference evidence="1 2" key="1">
    <citation type="submission" date="2018-09" db="EMBL/GenBank/DDBJ databases">
        <title>Genome sequencing of Lachnoanaerobaculum umeaense DSM 23576.</title>
        <authorList>
            <person name="Kook J.-K."/>
            <person name="Park S.-N."/>
            <person name="Lim Y.K."/>
        </authorList>
    </citation>
    <scope>NUCLEOTIDE SEQUENCE [LARGE SCALE GENOMIC DNA]</scope>
    <source>
        <strain evidence="2">DSM 23576 \ CCUG 58757</strain>
    </source>
</reference>
<evidence type="ECO:0000313" key="1">
    <source>
        <dbReference type="EMBL" id="AYA98527.1"/>
    </source>
</evidence>
<dbReference type="SUPFAM" id="SSF53335">
    <property type="entry name" value="S-adenosyl-L-methionine-dependent methyltransferases"/>
    <property type="match status" value="1"/>
</dbReference>
<dbReference type="EMBL" id="CP032364">
    <property type="protein sequence ID" value="AYA98527.1"/>
    <property type="molecule type" value="Genomic_DNA"/>
</dbReference>
<protein>
    <submittedName>
        <fullName evidence="1">Methyltransferase domain-containing protein</fullName>
    </submittedName>
</protein>
<dbReference type="AlphaFoldDB" id="A0A385PZ11"/>
<dbReference type="InterPro" id="IPR029063">
    <property type="entry name" value="SAM-dependent_MTases_sf"/>
</dbReference>
<dbReference type="RefSeq" id="WP_111526042.1">
    <property type="nucleotide sequence ID" value="NZ_CP032364.1"/>
</dbReference>
<name>A0A385PZ11_9FIRM</name>
<dbReference type="PANTHER" id="PTHR43861:SF6">
    <property type="entry name" value="METHYLTRANSFERASE TYPE 11"/>
    <property type="match status" value="1"/>
</dbReference>
<keyword evidence="2" id="KW-1185">Reference proteome</keyword>
<keyword evidence="1" id="KW-0808">Transferase</keyword>
<keyword evidence="1" id="KW-0489">Methyltransferase</keyword>
<dbReference type="KEGG" id="lua:D4A81_00455"/>
<dbReference type="Pfam" id="PF08484">
    <property type="entry name" value="Methyltransf_14"/>
    <property type="match status" value="1"/>
</dbReference>